<gene>
    <name evidence="11" type="primary">Aste57867_25309</name>
    <name evidence="10" type="ORF">As57867_025231</name>
    <name evidence="11" type="ORF">ASTE57867_25309</name>
</gene>
<dbReference type="PRINTS" id="PR00387">
    <property type="entry name" value="PDIESTERASE1"/>
</dbReference>
<dbReference type="AlphaFoldDB" id="A0A485LSR8"/>
<keyword evidence="1" id="KW-0140">cGMP</keyword>
<evidence type="ECO:0000256" key="6">
    <source>
        <dbReference type="PIRSR" id="PIRSR623088-3"/>
    </source>
</evidence>
<feature type="binding site" evidence="5">
    <location>
        <position position="928"/>
    </location>
    <ligand>
        <name>AMP</name>
        <dbReference type="ChEBI" id="CHEBI:456215"/>
    </ligand>
</feature>
<keyword evidence="2 6" id="KW-0479">Metal-binding</keyword>
<dbReference type="Pfam" id="PF01590">
    <property type="entry name" value="GAF"/>
    <property type="match status" value="1"/>
</dbReference>
<proteinExistence type="inferred from homology"/>
<feature type="binding site" evidence="6">
    <location>
        <position position="768"/>
    </location>
    <ligand>
        <name>Zn(2+)</name>
        <dbReference type="ChEBI" id="CHEBI:29105"/>
        <label>2</label>
    </ligand>
</feature>
<keyword evidence="12" id="KW-1185">Reference proteome</keyword>
<dbReference type="SUPFAM" id="SSF109604">
    <property type="entry name" value="HD-domain/PDEase-like"/>
    <property type="match status" value="1"/>
</dbReference>
<dbReference type="InterPro" id="IPR036971">
    <property type="entry name" value="PDEase_catalytic_dom_sf"/>
</dbReference>
<dbReference type="PANTHER" id="PTHR11347">
    <property type="entry name" value="CYCLIC NUCLEOTIDE PHOSPHODIESTERASE"/>
    <property type="match status" value="1"/>
</dbReference>
<dbReference type="InterPro" id="IPR023088">
    <property type="entry name" value="PDEase"/>
</dbReference>
<dbReference type="EMBL" id="CAADRA010007545">
    <property type="protein sequence ID" value="VFU01934.1"/>
    <property type="molecule type" value="Genomic_DNA"/>
</dbReference>
<feature type="binding site" evidence="6">
    <location>
        <position position="875"/>
    </location>
    <ligand>
        <name>Zn(2+)</name>
        <dbReference type="ChEBI" id="CHEBI:29105"/>
        <label>1</label>
    </ligand>
</feature>
<reference evidence="10" key="2">
    <citation type="submission" date="2019-06" db="EMBL/GenBank/DDBJ databases">
        <title>Genomics analysis of Aphanomyces spp. identifies a new class of oomycete effector associated with host adaptation.</title>
        <authorList>
            <person name="Gaulin E."/>
        </authorList>
    </citation>
    <scope>NUCLEOTIDE SEQUENCE</scope>
    <source>
        <strain evidence="10">CBS 578.67</strain>
    </source>
</reference>
<dbReference type="InterPro" id="IPR029016">
    <property type="entry name" value="GAF-like_dom_sf"/>
</dbReference>
<feature type="compositionally biased region" description="Basic residues" evidence="8">
    <location>
        <begin position="22"/>
        <end position="31"/>
    </location>
</feature>
<feature type="compositionally biased region" description="Low complexity" evidence="8">
    <location>
        <begin position="54"/>
        <end position="65"/>
    </location>
</feature>
<dbReference type="InterPro" id="IPR003018">
    <property type="entry name" value="GAF"/>
</dbReference>
<feature type="binding site" evidence="5">
    <location>
        <position position="768"/>
    </location>
    <ligand>
        <name>AMP</name>
        <dbReference type="ChEBI" id="CHEBI:456215"/>
    </ligand>
</feature>
<comment type="similarity">
    <text evidence="7">Belongs to the cyclic nucleotide phosphodiesterase family.</text>
</comment>
<dbReference type="EC" id="3.1.4.-" evidence="7"/>
<dbReference type="InterPro" id="IPR003607">
    <property type="entry name" value="HD/PDEase_dom"/>
</dbReference>
<evidence type="ECO:0000256" key="4">
    <source>
        <dbReference type="PIRSR" id="PIRSR623088-1"/>
    </source>
</evidence>
<dbReference type="Gene3D" id="1.10.1300.10">
    <property type="entry name" value="3'5'-cyclic nucleotide phosphodiesterase, catalytic domain"/>
    <property type="match status" value="1"/>
</dbReference>
<dbReference type="Pfam" id="PF00233">
    <property type="entry name" value="PDEase_I"/>
    <property type="match status" value="1"/>
</dbReference>
<feature type="binding site" evidence="5">
    <location>
        <position position="875"/>
    </location>
    <ligand>
        <name>AMP</name>
        <dbReference type="ChEBI" id="CHEBI:456215"/>
    </ligand>
</feature>
<feature type="region of interest" description="Disordered" evidence="8">
    <location>
        <begin position="13"/>
        <end position="65"/>
    </location>
</feature>
<evidence type="ECO:0000256" key="8">
    <source>
        <dbReference type="SAM" id="MobiDB-lite"/>
    </source>
</evidence>
<evidence type="ECO:0000256" key="2">
    <source>
        <dbReference type="ARBA" id="ARBA00022723"/>
    </source>
</evidence>
<evidence type="ECO:0000313" key="11">
    <source>
        <dbReference type="EMBL" id="VFU01934.1"/>
    </source>
</evidence>
<dbReference type="GO" id="GO:0007165">
    <property type="term" value="P:signal transduction"/>
    <property type="evidence" value="ECO:0007669"/>
    <property type="project" value="InterPro"/>
</dbReference>
<evidence type="ECO:0000256" key="5">
    <source>
        <dbReference type="PIRSR" id="PIRSR623088-2"/>
    </source>
</evidence>
<feature type="binding site" evidence="6">
    <location>
        <position position="768"/>
    </location>
    <ligand>
        <name>Zn(2+)</name>
        <dbReference type="ChEBI" id="CHEBI:29105"/>
        <label>1</label>
    </ligand>
</feature>
<dbReference type="InterPro" id="IPR002073">
    <property type="entry name" value="PDEase_catalytic_dom"/>
</dbReference>
<evidence type="ECO:0000256" key="3">
    <source>
        <dbReference type="ARBA" id="ARBA00022801"/>
    </source>
</evidence>
<evidence type="ECO:0000313" key="10">
    <source>
        <dbReference type="EMBL" id="KAF0682577.1"/>
    </source>
</evidence>
<name>A0A485LSR8_9STRA</name>
<comment type="cofactor">
    <cofactor evidence="7">
        <name>a divalent metal cation</name>
        <dbReference type="ChEBI" id="CHEBI:60240"/>
    </cofactor>
    <text evidence="7">Binds 2 divalent metal cations per subunit. Site 1 may preferentially bind zinc ions, while site 2 has a preference for magnesium and/or manganese ions.</text>
</comment>
<dbReference type="PROSITE" id="PS51845">
    <property type="entry name" value="PDEASE_I_2"/>
    <property type="match status" value="1"/>
</dbReference>
<evidence type="ECO:0000256" key="7">
    <source>
        <dbReference type="RuleBase" id="RU363067"/>
    </source>
</evidence>
<dbReference type="GO" id="GO:0004114">
    <property type="term" value="F:3',5'-cyclic-nucleotide phosphodiesterase activity"/>
    <property type="evidence" value="ECO:0007669"/>
    <property type="project" value="InterPro"/>
</dbReference>
<dbReference type="Proteomes" id="UP000332933">
    <property type="component" value="Unassembled WGS sequence"/>
</dbReference>
<dbReference type="SUPFAM" id="SSF55781">
    <property type="entry name" value="GAF domain-like"/>
    <property type="match status" value="2"/>
</dbReference>
<evidence type="ECO:0000256" key="1">
    <source>
        <dbReference type="ARBA" id="ARBA00022535"/>
    </source>
</evidence>
<dbReference type="Gene3D" id="3.30.450.40">
    <property type="match status" value="2"/>
</dbReference>
<dbReference type="SMART" id="SM00471">
    <property type="entry name" value="HDc"/>
    <property type="match status" value="1"/>
</dbReference>
<feature type="binding site" evidence="5">
    <location>
        <begin position="728"/>
        <end position="732"/>
    </location>
    <ligand>
        <name>AMP</name>
        <dbReference type="ChEBI" id="CHEBI:456215"/>
    </ligand>
</feature>
<accession>A0A485LSR8</accession>
<protein>
    <recommendedName>
        <fullName evidence="7">Phosphodiesterase</fullName>
        <ecNumber evidence="7">3.1.4.-</ecNumber>
    </recommendedName>
</protein>
<dbReference type="CDD" id="cd00077">
    <property type="entry name" value="HDc"/>
    <property type="match status" value="1"/>
</dbReference>
<feature type="binding site" evidence="6">
    <location>
        <position position="732"/>
    </location>
    <ligand>
        <name>Zn(2+)</name>
        <dbReference type="ChEBI" id="CHEBI:29105"/>
        <label>1</label>
    </ligand>
</feature>
<dbReference type="InterPro" id="IPR023174">
    <property type="entry name" value="PDEase_CS"/>
</dbReference>
<sequence>MIKSNDLFSITVTDLTPSPPIHPHRGRKKRHVIPDARPPLTLTPLPPRQAHDNSPLPLLSSPVKPSPSLVPSVDHSLVRLDLCRTLAAIARARVDNTADSDLFHRHVLAALQQATDADYVIVYTIDDTTLVVAASTADHLLVGHTCTDTVSALVIATLAPLVVPNLQTHPSYYHSMDVDALLGTRTTSFLAYPVVVHGAIQAIVELRATRLCVAFDLFSVSTVLPSLQSLWRPNGDPSLSDDAVLSRVAAVLATITGGESQVTTTNHAKDSHYDALTLQAVEDLTGADRVTVFRKTKSQPSGHGIQVATTIPRHTPLTTHPGEVTVPDDLAARLFEPSSRPFPVQPIHMARLVDQAIQHAMAVAIDADHCLLCTSESSSMVGSESSMWLVAQAIARQRLTTHALHKQVETAAAQTHRLSTLLVYTNHIWHATEGSQKLGLLCTAGSAFFGTPHFRLFVADTIHGEFWSFSERGISQADPIPFGQGTVGTMIKTDAPLRLHDVHLLGEEDVQKAEAGQGSHACMLLPILNTKGDVLAVSQALYDLKSNGNASTPLQQMRAMSAEILDLFAITVASILMKNPSLLTHAKFQYDRHQSAHYPLSTLMSTHEDHVSNLLSSSGLNGSPSQRILAPYSVTQWAMLSKVIGRVTHLHRQKTAARLQRHIVVGPVVCPTTAADFNVFSQSYAQLKTILVAMFDSMQLLSTFDVSPDIFVVFLDAIDRHHRDVPYHNFFHAFSVTQCAYTLLAPDPLPHVDVLDVFATLVACLGHDIDHPGHCNEFEIETDSELALRYNDISVLENHSIAVLFAILRDPASNILTTLSKPQHTVVRATIVQCILHTDMKHHADMVEQLANKIELSELKHSKQLFLNVVVHASDLSAIGQPEQAMVEWAKRVMDEFQSQAAKSVALGIPIPPHFANLDDPLVQSATQVHFLDYIVLPLWVITAHLLPDAKPILERMQLHREYFYSRCCNKSTATS</sequence>
<dbReference type="OrthoDB" id="189220at2759"/>
<dbReference type="PROSITE" id="PS00126">
    <property type="entry name" value="PDEASE_I_1"/>
    <property type="match status" value="1"/>
</dbReference>
<feature type="binding site" evidence="6">
    <location>
        <position position="767"/>
    </location>
    <ligand>
        <name>Zn(2+)</name>
        <dbReference type="ChEBI" id="CHEBI:29105"/>
        <label>1</label>
    </ligand>
</feature>
<reference evidence="11 12" key="1">
    <citation type="submission" date="2019-03" db="EMBL/GenBank/DDBJ databases">
        <authorList>
            <person name="Gaulin E."/>
            <person name="Dumas B."/>
        </authorList>
    </citation>
    <scope>NUCLEOTIDE SEQUENCE [LARGE SCALE GENOMIC DNA]</scope>
    <source>
        <strain evidence="11">CBS 568.67</strain>
    </source>
</reference>
<organism evidence="11 12">
    <name type="scientific">Aphanomyces stellatus</name>
    <dbReference type="NCBI Taxonomy" id="120398"/>
    <lineage>
        <taxon>Eukaryota</taxon>
        <taxon>Sar</taxon>
        <taxon>Stramenopiles</taxon>
        <taxon>Oomycota</taxon>
        <taxon>Saprolegniomycetes</taxon>
        <taxon>Saprolegniales</taxon>
        <taxon>Verrucalvaceae</taxon>
        <taxon>Aphanomyces</taxon>
    </lineage>
</organism>
<evidence type="ECO:0000313" key="12">
    <source>
        <dbReference type="Proteomes" id="UP000332933"/>
    </source>
</evidence>
<dbReference type="EMBL" id="VJMH01007519">
    <property type="protein sequence ID" value="KAF0682577.1"/>
    <property type="molecule type" value="Genomic_DNA"/>
</dbReference>
<evidence type="ECO:0000259" key="9">
    <source>
        <dbReference type="PROSITE" id="PS51845"/>
    </source>
</evidence>
<keyword evidence="3 7" id="KW-0378">Hydrolase</keyword>
<dbReference type="GO" id="GO:0046872">
    <property type="term" value="F:metal ion binding"/>
    <property type="evidence" value="ECO:0007669"/>
    <property type="project" value="UniProtKB-KW"/>
</dbReference>
<feature type="domain" description="PDEase" evidence="9">
    <location>
        <begin position="656"/>
        <end position="971"/>
    </location>
</feature>
<feature type="active site" description="Proton donor" evidence="4">
    <location>
        <position position="728"/>
    </location>
</feature>